<organism evidence="10 11">
    <name type="scientific">Ruegeria atlantica</name>
    <dbReference type="NCBI Taxonomy" id="81569"/>
    <lineage>
        <taxon>Bacteria</taxon>
        <taxon>Pseudomonadati</taxon>
        <taxon>Pseudomonadota</taxon>
        <taxon>Alphaproteobacteria</taxon>
        <taxon>Rhodobacterales</taxon>
        <taxon>Roseobacteraceae</taxon>
        <taxon>Ruegeria</taxon>
    </lineage>
</organism>
<name>A0A0P1E7Z4_9RHOB</name>
<keyword evidence="6 8" id="KW-0472">Membrane</keyword>
<dbReference type="PANTHER" id="PTHR11003:SF291">
    <property type="entry name" value="IP11374P"/>
    <property type="match status" value="1"/>
</dbReference>
<evidence type="ECO:0000256" key="1">
    <source>
        <dbReference type="ARBA" id="ARBA00004141"/>
    </source>
</evidence>
<dbReference type="Gene3D" id="1.10.287.70">
    <property type="match status" value="1"/>
</dbReference>
<evidence type="ECO:0000256" key="5">
    <source>
        <dbReference type="ARBA" id="ARBA00023065"/>
    </source>
</evidence>
<dbReference type="PANTHER" id="PTHR11003">
    <property type="entry name" value="POTASSIUM CHANNEL, SUBFAMILY K"/>
    <property type="match status" value="1"/>
</dbReference>
<dbReference type="AlphaFoldDB" id="A0A0P1E7Z4"/>
<keyword evidence="5" id="KW-0406">Ion transport</keyword>
<sequence>MNSLARLGRALHAAFTDPRAVGLVAFTFAIISGASVFYHYVEKWGWLDSVYFSVMTISTVGYGDFSPETIPGKVFTIGYVIVGLGVFVAMATAVADAILAQRQKDHDTRD</sequence>
<dbReference type="EMBL" id="CYPS01000046">
    <property type="protein sequence ID" value="CUH44477.1"/>
    <property type="molecule type" value="Genomic_DNA"/>
</dbReference>
<evidence type="ECO:0000256" key="6">
    <source>
        <dbReference type="ARBA" id="ARBA00023136"/>
    </source>
</evidence>
<dbReference type="RefSeq" id="WP_058274483.1">
    <property type="nucleotide sequence ID" value="NZ_CYPS01000046.1"/>
</dbReference>
<gene>
    <name evidence="10" type="primary">kch_2</name>
    <name evidence="10" type="ORF">RUM4293_03379</name>
</gene>
<dbReference type="GO" id="GO:0022841">
    <property type="term" value="F:potassium ion leak channel activity"/>
    <property type="evidence" value="ECO:0007669"/>
    <property type="project" value="TreeGrafter"/>
</dbReference>
<keyword evidence="4 8" id="KW-1133">Transmembrane helix</keyword>
<accession>A0A0P1E7Z4</accession>
<evidence type="ECO:0000256" key="4">
    <source>
        <dbReference type="ARBA" id="ARBA00022989"/>
    </source>
</evidence>
<evidence type="ECO:0000259" key="9">
    <source>
        <dbReference type="Pfam" id="PF07885"/>
    </source>
</evidence>
<dbReference type="GO" id="GO:0015271">
    <property type="term" value="F:outward rectifier potassium channel activity"/>
    <property type="evidence" value="ECO:0007669"/>
    <property type="project" value="TreeGrafter"/>
</dbReference>
<protein>
    <submittedName>
        <fullName evidence="10">Voltage-gated potassium channel Kch</fullName>
    </submittedName>
</protein>
<keyword evidence="7 10" id="KW-0407">Ion channel</keyword>
<keyword evidence="11" id="KW-1185">Reference proteome</keyword>
<feature type="transmembrane region" description="Helical" evidence="8">
    <location>
        <begin position="77"/>
        <end position="99"/>
    </location>
</feature>
<evidence type="ECO:0000256" key="2">
    <source>
        <dbReference type="ARBA" id="ARBA00022448"/>
    </source>
</evidence>
<feature type="transmembrane region" description="Helical" evidence="8">
    <location>
        <begin position="20"/>
        <end position="41"/>
    </location>
</feature>
<dbReference type="SUPFAM" id="SSF81324">
    <property type="entry name" value="Voltage-gated potassium channels"/>
    <property type="match status" value="1"/>
</dbReference>
<dbReference type="GO" id="GO:0005886">
    <property type="term" value="C:plasma membrane"/>
    <property type="evidence" value="ECO:0007669"/>
    <property type="project" value="TreeGrafter"/>
</dbReference>
<dbReference type="GO" id="GO:0030322">
    <property type="term" value="P:stabilization of membrane potential"/>
    <property type="evidence" value="ECO:0007669"/>
    <property type="project" value="TreeGrafter"/>
</dbReference>
<feature type="domain" description="Potassium channel" evidence="9">
    <location>
        <begin position="27"/>
        <end position="98"/>
    </location>
</feature>
<dbReference type="Proteomes" id="UP000050786">
    <property type="component" value="Unassembled WGS sequence"/>
</dbReference>
<dbReference type="InterPro" id="IPR013099">
    <property type="entry name" value="K_chnl_dom"/>
</dbReference>
<evidence type="ECO:0000256" key="3">
    <source>
        <dbReference type="ARBA" id="ARBA00022692"/>
    </source>
</evidence>
<comment type="subcellular location">
    <subcellularLocation>
        <location evidence="1">Membrane</location>
        <topology evidence="1">Multi-pass membrane protein</topology>
    </subcellularLocation>
</comment>
<evidence type="ECO:0000313" key="10">
    <source>
        <dbReference type="EMBL" id="CUH44477.1"/>
    </source>
</evidence>
<evidence type="ECO:0000313" key="11">
    <source>
        <dbReference type="Proteomes" id="UP000050786"/>
    </source>
</evidence>
<reference evidence="11" key="1">
    <citation type="submission" date="2015-09" db="EMBL/GenBank/DDBJ databases">
        <authorList>
            <person name="Rodrigo-Torres L."/>
            <person name="Arahal D.R."/>
        </authorList>
    </citation>
    <scope>NUCLEOTIDE SEQUENCE [LARGE SCALE GENOMIC DNA]</scope>
    <source>
        <strain evidence="11">CECT 4293</strain>
    </source>
</reference>
<dbReference type="Pfam" id="PF07885">
    <property type="entry name" value="Ion_trans_2"/>
    <property type="match status" value="1"/>
</dbReference>
<keyword evidence="3 8" id="KW-0812">Transmembrane</keyword>
<keyword evidence="2" id="KW-0813">Transport</keyword>
<proteinExistence type="predicted"/>
<evidence type="ECO:0000256" key="7">
    <source>
        <dbReference type="ARBA" id="ARBA00023303"/>
    </source>
</evidence>
<evidence type="ECO:0000256" key="8">
    <source>
        <dbReference type="SAM" id="Phobius"/>
    </source>
</evidence>
<dbReference type="InterPro" id="IPR003280">
    <property type="entry name" value="2pore_dom_K_chnl"/>
</dbReference>